<dbReference type="Proteomes" id="UP000186666">
    <property type="component" value="Unassembled WGS sequence"/>
</dbReference>
<feature type="transmembrane region" description="Helical" evidence="1">
    <location>
        <begin position="64"/>
        <end position="82"/>
    </location>
</feature>
<accession>A0ABY1KEY0</accession>
<feature type="transmembrane region" description="Helical" evidence="1">
    <location>
        <begin position="121"/>
        <end position="140"/>
    </location>
</feature>
<evidence type="ECO:0000256" key="1">
    <source>
        <dbReference type="SAM" id="Phobius"/>
    </source>
</evidence>
<proteinExistence type="predicted"/>
<reference evidence="2 3" key="1">
    <citation type="submission" date="2017-01" db="EMBL/GenBank/DDBJ databases">
        <authorList>
            <person name="Varghese N."/>
            <person name="Submissions S."/>
        </authorList>
    </citation>
    <scope>NUCLEOTIDE SEQUENCE [LARGE SCALE GENOMIC DNA]</scope>
    <source>
        <strain evidence="2 3">ATCC 23464</strain>
    </source>
</reference>
<dbReference type="EMBL" id="FTNK01000053">
    <property type="protein sequence ID" value="SIR73623.1"/>
    <property type="molecule type" value="Genomic_DNA"/>
</dbReference>
<dbReference type="RefSeq" id="WP_068590999.1">
    <property type="nucleotide sequence ID" value="NZ_FTNK01000053.1"/>
</dbReference>
<evidence type="ECO:0000313" key="3">
    <source>
        <dbReference type="Proteomes" id="UP000186666"/>
    </source>
</evidence>
<evidence type="ECO:0000313" key="2">
    <source>
        <dbReference type="EMBL" id="SIR73623.1"/>
    </source>
</evidence>
<feature type="transmembrane region" description="Helical" evidence="1">
    <location>
        <begin position="6"/>
        <end position="21"/>
    </location>
</feature>
<sequence>MLTNIIFGFILPWIFGCYLFKRNLSFVLHVSTIAALIAFLFNDIGHFMDWWYVLPKNYGTLSFIPYNLGVFAVIPVFALYQINNGGRTWLIIPLASFLLTIFEGLLVITGKVVYSSGWNLGWTYISYLIALIALYVIYSLTKSNT</sequence>
<keyword evidence="1" id="KW-0472">Membrane</keyword>
<keyword evidence="1" id="KW-1133">Transmembrane helix</keyword>
<keyword evidence="3" id="KW-1185">Reference proteome</keyword>
<organism evidence="2 3">
    <name type="scientific">Paenibacillus macquariensis</name>
    <dbReference type="NCBI Taxonomy" id="948756"/>
    <lineage>
        <taxon>Bacteria</taxon>
        <taxon>Bacillati</taxon>
        <taxon>Bacillota</taxon>
        <taxon>Bacilli</taxon>
        <taxon>Bacillales</taxon>
        <taxon>Paenibacillaceae</taxon>
        <taxon>Paenibacillus</taxon>
    </lineage>
</organism>
<feature type="transmembrane region" description="Helical" evidence="1">
    <location>
        <begin position="89"/>
        <end position="109"/>
    </location>
</feature>
<gene>
    <name evidence="2" type="ORF">SAMN05421578_1536</name>
</gene>
<name>A0ABY1KEY0_9BACL</name>
<feature type="transmembrane region" description="Helical" evidence="1">
    <location>
        <begin position="26"/>
        <end position="44"/>
    </location>
</feature>
<protein>
    <submittedName>
        <fullName evidence="2">Uncharacterized protein</fullName>
    </submittedName>
</protein>
<keyword evidence="1" id="KW-0812">Transmembrane</keyword>
<comment type="caution">
    <text evidence="2">The sequence shown here is derived from an EMBL/GenBank/DDBJ whole genome shotgun (WGS) entry which is preliminary data.</text>
</comment>